<name>A0ABR8X4V3_9MICO</name>
<proteinExistence type="predicted"/>
<accession>A0ABR8X4V3</accession>
<protein>
    <submittedName>
        <fullName evidence="1">Amino acid-binding protein</fullName>
    </submittedName>
</protein>
<dbReference type="EMBL" id="JACSPM010000004">
    <property type="protein sequence ID" value="MBD8024364.1"/>
    <property type="molecule type" value="Genomic_DNA"/>
</dbReference>
<reference evidence="1 2" key="1">
    <citation type="submission" date="2020-08" db="EMBL/GenBank/DDBJ databases">
        <title>A Genomic Blueprint of the Chicken Gut Microbiome.</title>
        <authorList>
            <person name="Gilroy R."/>
            <person name="Ravi A."/>
            <person name="Getino M."/>
            <person name="Pursley I."/>
            <person name="Horton D.L."/>
            <person name="Alikhan N.-F."/>
            <person name="Baker D."/>
            <person name="Gharbi K."/>
            <person name="Hall N."/>
            <person name="Watson M."/>
            <person name="Adriaenssens E.M."/>
            <person name="Foster-Nyarko E."/>
            <person name="Jarju S."/>
            <person name="Secka A."/>
            <person name="Antonio M."/>
            <person name="Oren A."/>
            <person name="Chaudhuri R."/>
            <person name="La Ragione R.M."/>
            <person name="Hildebrand F."/>
            <person name="Pallen M.J."/>
        </authorList>
    </citation>
    <scope>NUCLEOTIDE SEQUENCE [LARGE SCALE GENOMIC DNA]</scope>
    <source>
        <strain evidence="1 2">Sa1CUA4</strain>
    </source>
</reference>
<dbReference type="Gene3D" id="3.30.2130.10">
    <property type="entry name" value="VC0802-like"/>
    <property type="match status" value="1"/>
</dbReference>
<sequence length="119" mass="12416">MNDISIPVRDIASDVARIGRVLGSADVGLEGGGVWGDAAHYLVEDGEAALRALTTAGILGAESRGVVLAALPADRPGALGRMMTALATARIRIHAQYSDHDNRKVFVVDDIEGARRALA</sequence>
<comment type="caution">
    <text evidence="1">The sequence shown here is derived from an EMBL/GenBank/DDBJ whole genome shotgun (WGS) entry which is preliminary data.</text>
</comment>
<dbReference type="RefSeq" id="WP_191766707.1">
    <property type="nucleotide sequence ID" value="NZ_JACSPM010000004.1"/>
</dbReference>
<dbReference type="Proteomes" id="UP000602532">
    <property type="component" value="Unassembled WGS sequence"/>
</dbReference>
<organism evidence="1 2">
    <name type="scientific">Microbacterium gallinarum</name>
    <dbReference type="NCBI Taxonomy" id="2762209"/>
    <lineage>
        <taxon>Bacteria</taxon>
        <taxon>Bacillati</taxon>
        <taxon>Actinomycetota</taxon>
        <taxon>Actinomycetes</taxon>
        <taxon>Micrococcales</taxon>
        <taxon>Microbacteriaceae</taxon>
        <taxon>Microbacterium</taxon>
    </lineage>
</organism>
<keyword evidence="2" id="KW-1185">Reference proteome</keyword>
<gene>
    <name evidence="1" type="ORF">H9622_12290</name>
</gene>
<evidence type="ECO:0000313" key="2">
    <source>
        <dbReference type="Proteomes" id="UP000602532"/>
    </source>
</evidence>
<evidence type="ECO:0000313" key="1">
    <source>
        <dbReference type="EMBL" id="MBD8024364.1"/>
    </source>
</evidence>